<dbReference type="EMBL" id="JACTNZ010000004">
    <property type="protein sequence ID" value="KAG5550891.1"/>
    <property type="molecule type" value="Genomic_DNA"/>
</dbReference>
<protein>
    <submittedName>
        <fullName evidence="1">Uncharacterized protein</fullName>
    </submittedName>
</protein>
<gene>
    <name evidence="1" type="ORF">RHGRI_009358</name>
</gene>
<comment type="caution">
    <text evidence="1">The sequence shown here is derived from an EMBL/GenBank/DDBJ whole genome shotgun (WGS) entry which is preliminary data.</text>
</comment>
<accession>A0AAV6KED6</accession>
<dbReference type="AlphaFoldDB" id="A0AAV6KED6"/>
<name>A0AAV6KED6_9ERIC</name>
<evidence type="ECO:0000313" key="1">
    <source>
        <dbReference type="EMBL" id="KAG5550891.1"/>
    </source>
</evidence>
<sequence>MISQILSSIQPTEQNRKRVTVALPRSILKSAEQLGHHGFTRVYSLFHSVTGSPRHYPGLFLHSQGTWVTTALSGSIPLFSIYS</sequence>
<dbReference type="Proteomes" id="UP000823749">
    <property type="component" value="Chromosome 4"/>
</dbReference>
<proteinExistence type="predicted"/>
<evidence type="ECO:0000313" key="2">
    <source>
        <dbReference type="Proteomes" id="UP000823749"/>
    </source>
</evidence>
<organism evidence="1 2">
    <name type="scientific">Rhododendron griersonianum</name>
    <dbReference type="NCBI Taxonomy" id="479676"/>
    <lineage>
        <taxon>Eukaryota</taxon>
        <taxon>Viridiplantae</taxon>
        <taxon>Streptophyta</taxon>
        <taxon>Embryophyta</taxon>
        <taxon>Tracheophyta</taxon>
        <taxon>Spermatophyta</taxon>
        <taxon>Magnoliopsida</taxon>
        <taxon>eudicotyledons</taxon>
        <taxon>Gunneridae</taxon>
        <taxon>Pentapetalae</taxon>
        <taxon>asterids</taxon>
        <taxon>Ericales</taxon>
        <taxon>Ericaceae</taxon>
        <taxon>Ericoideae</taxon>
        <taxon>Rhodoreae</taxon>
        <taxon>Rhododendron</taxon>
    </lineage>
</organism>
<reference evidence="1" key="1">
    <citation type="submission" date="2020-08" db="EMBL/GenBank/DDBJ databases">
        <title>Plant Genome Project.</title>
        <authorList>
            <person name="Zhang R.-G."/>
        </authorList>
    </citation>
    <scope>NUCLEOTIDE SEQUENCE</scope>
    <source>
        <strain evidence="1">WSP0</strain>
        <tissue evidence="1">Leaf</tissue>
    </source>
</reference>
<keyword evidence="2" id="KW-1185">Reference proteome</keyword>